<dbReference type="Gene3D" id="3.40.50.150">
    <property type="entry name" value="Vaccinia Virus protein VP39"/>
    <property type="match status" value="1"/>
</dbReference>
<dbReference type="SUPFAM" id="SSF55874">
    <property type="entry name" value="ATPase domain of HSP90 chaperone/DNA topoisomerase II/histidine kinase"/>
    <property type="match status" value="1"/>
</dbReference>
<evidence type="ECO:0000313" key="11">
    <source>
        <dbReference type="Proteomes" id="UP000321734"/>
    </source>
</evidence>
<gene>
    <name evidence="10" type="ORF">ES711_08635</name>
</gene>
<dbReference type="AlphaFoldDB" id="A0A5C7AIZ9"/>
<dbReference type="OrthoDB" id="9814572at2"/>
<evidence type="ECO:0000313" key="10">
    <source>
        <dbReference type="EMBL" id="TXE08558.1"/>
    </source>
</evidence>
<dbReference type="InterPro" id="IPR044946">
    <property type="entry name" value="Restrct_endonuc_typeI_TRD_sf"/>
</dbReference>
<keyword evidence="5" id="KW-0949">S-adenosyl-L-methionine</keyword>
<accession>A0A5C7AIZ9</accession>
<evidence type="ECO:0000259" key="9">
    <source>
        <dbReference type="SMART" id="SM00387"/>
    </source>
</evidence>
<dbReference type="GO" id="GO:0008170">
    <property type="term" value="F:N-methyltransferase activity"/>
    <property type="evidence" value="ECO:0007669"/>
    <property type="project" value="InterPro"/>
</dbReference>
<dbReference type="InterPro" id="IPR029063">
    <property type="entry name" value="SAM-dependent_MTases_sf"/>
</dbReference>
<dbReference type="EMBL" id="VORX01000003">
    <property type="protein sequence ID" value="TXE08558.1"/>
    <property type="molecule type" value="Genomic_DNA"/>
</dbReference>
<name>A0A5C7AIZ9_9FLAO</name>
<evidence type="ECO:0000256" key="7">
    <source>
        <dbReference type="ARBA" id="ARBA00023125"/>
    </source>
</evidence>
<keyword evidence="7" id="KW-0238">DNA-binding</keyword>
<comment type="catalytic activity">
    <reaction evidence="8">
        <text>a 2'-deoxyadenosine in DNA + S-adenosyl-L-methionine = an N(6)-methyl-2'-deoxyadenosine in DNA + S-adenosyl-L-homocysteine + H(+)</text>
        <dbReference type="Rhea" id="RHEA:15197"/>
        <dbReference type="Rhea" id="RHEA-COMP:12418"/>
        <dbReference type="Rhea" id="RHEA-COMP:12419"/>
        <dbReference type="ChEBI" id="CHEBI:15378"/>
        <dbReference type="ChEBI" id="CHEBI:57856"/>
        <dbReference type="ChEBI" id="CHEBI:59789"/>
        <dbReference type="ChEBI" id="CHEBI:90615"/>
        <dbReference type="ChEBI" id="CHEBI:90616"/>
        <dbReference type="EC" id="2.1.1.72"/>
    </reaction>
</comment>
<dbReference type="PANTHER" id="PTHR42933:SF1">
    <property type="entry name" value="SITE-SPECIFIC DNA-METHYLTRANSFERASE (ADENINE-SPECIFIC)"/>
    <property type="match status" value="1"/>
</dbReference>
<dbReference type="InterPro" id="IPR003594">
    <property type="entry name" value="HATPase_dom"/>
</dbReference>
<dbReference type="Pfam" id="PF02384">
    <property type="entry name" value="N6_Mtase"/>
    <property type="match status" value="1"/>
</dbReference>
<evidence type="ECO:0000256" key="2">
    <source>
        <dbReference type="ARBA" id="ARBA00011900"/>
    </source>
</evidence>
<dbReference type="InterPro" id="IPR036890">
    <property type="entry name" value="HATPase_C_sf"/>
</dbReference>
<evidence type="ECO:0000256" key="3">
    <source>
        <dbReference type="ARBA" id="ARBA00022603"/>
    </source>
</evidence>
<dbReference type="SUPFAM" id="SSF53335">
    <property type="entry name" value="S-adenosyl-L-methionine-dependent methyltransferases"/>
    <property type="match status" value="1"/>
</dbReference>
<dbReference type="GO" id="GO:0009007">
    <property type="term" value="F:site-specific DNA-methyltransferase (adenine-specific) activity"/>
    <property type="evidence" value="ECO:0007669"/>
    <property type="project" value="UniProtKB-EC"/>
</dbReference>
<dbReference type="GO" id="GO:0009307">
    <property type="term" value="P:DNA restriction-modification system"/>
    <property type="evidence" value="ECO:0007669"/>
    <property type="project" value="UniProtKB-KW"/>
</dbReference>
<dbReference type="Proteomes" id="UP000321734">
    <property type="component" value="Unassembled WGS sequence"/>
</dbReference>
<keyword evidence="3 10" id="KW-0489">Methyltransferase</keyword>
<dbReference type="GO" id="GO:0032259">
    <property type="term" value="P:methylation"/>
    <property type="evidence" value="ECO:0007669"/>
    <property type="project" value="UniProtKB-KW"/>
</dbReference>
<dbReference type="Gene3D" id="3.30.565.10">
    <property type="entry name" value="Histidine kinase-like ATPase, C-terminal domain"/>
    <property type="match status" value="1"/>
</dbReference>
<dbReference type="RefSeq" id="WP_146892625.1">
    <property type="nucleotide sequence ID" value="NZ_VORX01000003.1"/>
</dbReference>
<evidence type="ECO:0000256" key="6">
    <source>
        <dbReference type="ARBA" id="ARBA00022747"/>
    </source>
</evidence>
<sequence length="833" mass="95915">MKKINLNVIASLVTAEALYKSNLDEKEVMILQSFLLVLRKEKLLVSNIEANNLNDFKNEIKLITESTQNQSLLKVYNTWLVPILNKVRRHYLFSTVNAYANLSDEYLMKNGKDLFDNQLNGYFNSVGKRNSDAIQPQELTELFNYFLDKDKVIDYYNPFAGLASLALNLPQNVSYYGEELEELSCMLGSLRMIMYNCPKHFLLKHTNSIENWSVGSEKRYDHIAFNPPFNLKLDEAYNHFLHVSEYGSQRNANSLIISECFKKLNNDGLMVLLVPNGFLFSKQKNELALKKYLVDNHHIKSIISLPKRIFVFSGVSANLLILSKSEVGSTIFVDATTCIKKESSKVQIIDTDQVKNVLNSISSHLKKEIKVEQIIENGYDLSVHRYVYEELNLNPEEELQLQPLSELVIPVTRQKIQEKSGKFLRMSDLSNDEINYTKSFENLLNRDLRGNANLLPNQSLLLSLVSNDIRPTFYNKYSDENIYYPYLLTFACTVKTEIIDVDYLIIELHKDYVKNQLNRLRDGTVMSKIRVKELLSIEIVVPSPAEQKQKTYLFKDFVIQEKKSEVKELMHSYGIDVADENSFLRHQIAGRLKNARGAFKSIKSIFENEILSRIPELYNLKINDALNIKLGDYMQILERDLNSINQSVNISNEAIDFSNINVERIGLIQFTTKYVQEIKSRTSNIFKIDLNVDQNALIENQIKEIYINGDKELLRRLFDNILDNAEKHGFNNTISHLNKNEILFIYDFKDLEVQVDFTNTGIPLPENYSWESFTRKGSKHGANGGEGYGGWLMNEIMKKHGGKLSFSDETGAEGINNEWATAIELSFPFEINK</sequence>
<feature type="domain" description="Histidine kinase/HSP90-like ATPase" evidence="9">
    <location>
        <begin position="709"/>
        <end position="831"/>
    </location>
</feature>
<evidence type="ECO:0000256" key="5">
    <source>
        <dbReference type="ARBA" id="ARBA00022691"/>
    </source>
</evidence>
<dbReference type="SUPFAM" id="SSF116734">
    <property type="entry name" value="DNA methylase specificity domain"/>
    <property type="match status" value="1"/>
</dbReference>
<dbReference type="InterPro" id="IPR003356">
    <property type="entry name" value="DNA_methylase_A-5"/>
</dbReference>
<keyword evidence="11" id="KW-1185">Reference proteome</keyword>
<dbReference type="PROSITE" id="PS00092">
    <property type="entry name" value="N6_MTASE"/>
    <property type="match status" value="1"/>
</dbReference>
<reference evidence="10 11" key="1">
    <citation type="submission" date="2019-08" db="EMBL/GenBank/DDBJ databases">
        <title>Genome sequence of Gelidibacter salicanalis IC162T.</title>
        <authorList>
            <person name="Bowman J.P."/>
        </authorList>
    </citation>
    <scope>NUCLEOTIDE SEQUENCE [LARGE SCALE GENOMIC DNA]</scope>
    <source>
        <strain evidence="10 11">IC162</strain>
    </source>
</reference>
<evidence type="ECO:0000256" key="4">
    <source>
        <dbReference type="ARBA" id="ARBA00022679"/>
    </source>
</evidence>
<evidence type="ECO:0000256" key="1">
    <source>
        <dbReference type="ARBA" id="ARBA00006594"/>
    </source>
</evidence>
<keyword evidence="6" id="KW-0680">Restriction system</keyword>
<dbReference type="PANTHER" id="PTHR42933">
    <property type="entry name" value="SLR6095 PROTEIN"/>
    <property type="match status" value="1"/>
</dbReference>
<dbReference type="Pfam" id="PF02518">
    <property type="entry name" value="HATPase_c"/>
    <property type="match status" value="1"/>
</dbReference>
<keyword evidence="4" id="KW-0808">Transferase</keyword>
<dbReference type="InterPro" id="IPR002052">
    <property type="entry name" value="DNA_methylase_N6_adenine_CS"/>
</dbReference>
<dbReference type="Gene3D" id="3.90.220.20">
    <property type="entry name" value="DNA methylase specificity domains"/>
    <property type="match status" value="1"/>
</dbReference>
<organism evidence="10 11">
    <name type="scientific">Gelidibacter salicanalis</name>
    <dbReference type="NCBI Taxonomy" id="291193"/>
    <lineage>
        <taxon>Bacteria</taxon>
        <taxon>Pseudomonadati</taxon>
        <taxon>Bacteroidota</taxon>
        <taxon>Flavobacteriia</taxon>
        <taxon>Flavobacteriales</taxon>
        <taxon>Flavobacteriaceae</taxon>
        <taxon>Gelidibacter</taxon>
    </lineage>
</organism>
<dbReference type="SMART" id="SM00387">
    <property type="entry name" value="HATPase_c"/>
    <property type="match status" value="1"/>
</dbReference>
<comment type="caution">
    <text evidence="10">The sequence shown here is derived from an EMBL/GenBank/DDBJ whole genome shotgun (WGS) entry which is preliminary data.</text>
</comment>
<comment type="similarity">
    <text evidence="1">Belongs to the N(4)/N(6)-methyltransferase family.</text>
</comment>
<dbReference type="InterPro" id="IPR051537">
    <property type="entry name" value="DNA_Adenine_Mtase"/>
</dbReference>
<dbReference type="EC" id="2.1.1.72" evidence="2"/>
<dbReference type="GO" id="GO:0003677">
    <property type="term" value="F:DNA binding"/>
    <property type="evidence" value="ECO:0007669"/>
    <property type="project" value="UniProtKB-KW"/>
</dbReference>
<proteinExistence type="inferred from homology"/>
<protein>
    <recommendedName>
        <fullName evidence="2">site-specific DNA-methyltransferase (adenine-specific)</fullName>
        <ecNumber evidence="2">2.1.1.72</ecNumber>
    </recommendedName>
</protein>
<evidence type="ECO:0000256" key="8">
    <source>
        <dbReference type="ARBA" id="ARBA00047942"/>
    </source>
</evidence>